<keyword evidence="1" id="KW-1133">Transmembrane helix</keyword>
<keyword evidence="1" id="KW-0472">Membrane</keyword>
<dbReference type="EMBL" id="GL348717">
    <property type="protein sequence ID" value="EFH51810.1"/>
    <property type="molecule type" value="Genomic_DNA"/>
</dbReference>
<keyword evidence="3" id="KW-1185">Reference proteome</keyword>
<keyword evidence="1" id="KW-0812">Transmembrane</keyword>
<protein>
    <submittedName>
        <fullName evidence="2">Predicted protein</fullName>
    </submittedName>
</protein>
<evidence type="ECO:0000313" key="3">
    <source>
        <dbReference type="Proteomes" id="UP000008694"/>
    </source>
</evidence>
<organism evidence="3">
    <name type="scientific">Arabidopsis lyrata subsp. lyrata</name>
    <name type="common">Lyre-leaved rock-cress</name>
    <dbReference type="NCBI Taxonomy" id="81972"/>
    <lineage>
        <taxon>Eukaryota</taxon>
        <taxon>Viridiplantae</taxon>
        <taxon>Streptophyta</taxon>
        <taxon>Embryophyta</taxon>
        <taxon>Tracheophyta</taxon>
        <taxon>Spermatophyta</taxon>
        <taxon>Magnoliopsida</taxon>
        <taxon>eudicotyledons</taxon>
        <taxon>Gunneridae</taxon>
        <taxon>Pentapetalae</taxon>
        <taxon>rosids</taxon>
        <taxon>malvids</taxon>
        <taxon>Brassicales</taxon>
        <taxon>Brassicaceae</taxon>
        <taxon>Camelineae</taxon>
        <taxon>Arabidopsis</taxon>
    </lineage>
</organism>
<sequence>MQQCDADSNLWPSVPKTDALTRLRYTSRLTVIAFFFHLPPALYGFLPSSFFHLNFKNPARSRLRVQRTKGPFFIYLSSENRSGCGFEPLTQGFTVLCSNHLISVHSCLVSVYAQQLFLCEACMEVVKNGLRTTVAKRH</sequence>
<reference evidence="3" key="1">
    <citation type="journal article" date="2011" name="Nat. Genet.">
        <title>The Arabidopsis lyrata genome sequence and the basis of rapid genome size change.</title>
        <authorList>
            <person name="Hu T.T."/>
            <person name="Pattyn P."/>
            <person name="Bakker E.G."/>
            <person name="Cao J."/>
            <person name="Cheng J.-F."/>
            <person name="Clark R.M."/>
            <person name="Fahlgren N."/>
            <person name="Fawcett J.A."/>
            <person name="Grimwood J."/>
            <person name="Gundlach H."/>
            <person name="Haberer G."/>
            <person name="Hollister J.D."/>
            <person name="Ossowski S."/>
            <person name="Ottilar R.P."/>
            <person name="Salamov A.A."/>
            <person name="Schneeberger K."/>
            <person name="Spannagl M."/>
            <person name="Wang X."/>
            <person name="Yang L."/>
            <person name="Nasrallah M.E."/>
            <person name="Bergelson J."/>
            <person name="Carrington J.C."/>
            <person name="Gaut B.S."/>
            <person name="Schmutz J."/>
            <person name="Mayer K.F.X."/>
            <person name="Van de Peer Y."/>
            <person name="Grigoriev I.V."/>
            <person name="Nordborg M."/>
            <person name="Weigel D."/>
            <person name="Guo Y.-L."/>
        </authorList>
    </citation>
    <scope>NUCLEOTIDE SEQUENCE [LARGE SCALE GENOMIC DNA]</scope>
    <source>
        <strain evidence="3">cv. MN47</strain>
    </source>
</reference>
<evidence type="ECO:0000313" key="2">
    <source>
        <dbReference type="EMBL" id="EFH51810.1"/>
    </source>
</evidence>
<dbReference type="Proteomes" id="UP000008694">
    <property type="component" value="Unassembled WGS sequence"/>
</dbReference>
<accession>D7LP61</accession>
<dbReference type="AlphaFoldDB" id="D7LP61"/>
<feature type="transmembrane region" description="Helical" evidence="1">
    <location>
        <begin position="31"/>
        <end position="55"/>
    </location>
</feature>
<gene>
    <name evidence="2" type="ORF">ARALYDRAFT_905315</name>
</gene>
<dbReference type="HOGENOM" id="CLU_1857998_0_0_1"/>
<name>D7LP61_ARALL</name>
<proteinExistence type="predicted"/>
<evidence type="ECO:0000256" key="1">
    <source>
        <dbReference type="SAM" id="Phobius"/>
    </source>
</evidence>
<dbReference type="Gramene" id="scaffold_501019.1">
    <property type="protein sequence ID" value="scaffold_501019.1"/>
    <property type="gene ID" value="scaffold_501019.1"/>
</dbReference>